<dbReference type="STRING" id="1108045.GORHZ_026_00240"/>
<comment type="caution">
    <text evidence="4">The sequence shown here is derived from an EMBL/GenBank/DDBJ whole genome shotgun (WGS) entry which is preliminary data.</text>
</comment>
<organism evidence="4 5">
    <name type="scientific">Gordonia rhizosphera NBRC 16068</name>
    <dbReference type="NCBI Taxonomy" id="1108045"/>
    <lineage>
        <taxon>Bacteria</taxon>
        <taxon>Bacillati</taxon>
        <taxon>Actinomycetota</taxon>
        <taxon>Actinomycetes</taxon>
        <taxon>Mycobacteriales</taxon>
        <taxon>Gordoniaceae</taxon>
        <taxon>Gordonia</taxon>
    </lineage>
</organism>
<evidence type="ECO:0000256" key="2">
    <source>
        <dbReference type="ARBA" id="ARBA00023002"/>
    </source>
</evidence>
<dbReference type="SMART" id="SM00829">
    <property type="entry name" value="PKS_ER"/>
    <property type="match status" value="1"/>
</dbReference>
<protein>
    <submittedName>
        <fullName evidence="4">Putative oxidoreductase</fullName>
    </submittedName>
</protein>
<dbReference type="eggNOG" id="COG0604">
    <property type="taxonomic scope" value="Bacteria"/>
</dbReference>
<gene>
    <name evidence="4" type="ORF">GORHZ_026_00240</name>
</gene>
<dbReference type="InterPro" id="IPR013154">
    <property type="entry name" value="ADH-like_N"/>
</dbReference>
<dbReference type="Gene3D" id="3.90.180.10">
    <property type="entry name" value="Medium-chain alcohol dehydrogenases, catalytic domain"/>
    <property type="match status" value="1"/>
</dbReference>
<dbReference type="SUPFAM" id="SSF51735">
    <property type="entry name" value="NAD(P)-binding Rossmann-fold domains"/>
    <property type="match status" value="1"/>
</dbReference>
<accession>K6VNN1</accession>
<sequence length="307" mass="31368">MATGSGGLDDFAFIDDELPPPGPGEVSIRVRAAGVNPADLKHAKRLTDPSQFPLPIGYEVAGEILELGPDTEIASGGGAVGDGVLAFRVQGGYATAVTVPAGKVFAKPDDLGWPEAANLFLAGSTAADLLRASHAERDETVLMHGASGAVGVALMQMARLRGIRVIGTASAKNFARIREFGGIPVEYGPGLVDRVRSAAPDGVDIALDAAGTDEAIDASLALVADRNRIVTVANPQRAAADGFLALGGAQPESLDFRDAVRSNLVRLASSGDLVVPIARTFPLSEAKAALELVGSGHPGGKVALIPE</sequence>
<dbReference type="Pfam" id="PF08240">
    <property type="entry name" value="ADH_N"/>
    <property type="match status" value="1"/>
</dbReference>
<reference evidence="4 5" key="1">
    <citation type="submission" date="2012-08" db="EMBL/GenBank/DDBJ databases">
        <title>Whole genome shotgun sequence of Gordonia rhizosphera NBRC 16068.</title>
        <authorList>
            <person name="Takarada H."/>
            <person name="Isaki S."/>
            <person name="Hosoyama A."/>
            <person name="Tsuchikane K."/>
            <person name="Katsumata H."/>
            <person name="Baba S."/>
            <person name="Ohji S."/>
            <person name="Yamazaki S."/>
            <person name="Fujita N."/>
        </authorList>
    </citation>
    <scope>NUCLEOTIDE SEQUENCE [LARGE SCALE GENOMIC DNA]</scope>
    <source>
        <strain evidence="4 5">NBRC 16068</strain>
    </source>
</reference>
<evidence type="ECO:0000313" key="4">
    <source>
        <dbReference type="EMBL" id="GAB88525.1"/>
    </source>
</evidence>
<dbReference type="InterPro" id="IPR011032">
    <property type="entry name" value="GroES-like_sf"/>
</dbReference>
<dbReference type="InterPro" id="IPR020843">
    <property type="entry name" value="ER"/>
</dbReference>
<dbReference type="GO" id="GO:0016651">
    <property type="term" value="F:oxidoreductase activity, acting on NAD(P)H"/>
    <property type="evidence" value="ECO:0007669"/>
    <property type="project" value="TreeGrafter"/>
</dbReference>
<dbReference type="EMBL" id="BAHC01000026">
    <property type="protein sequence ID" value="GAB88525.1"/>
    <property type="molecule type" value="Genomic_DNA"/>
</dbReference>
<dbReference type="SUPFAM" id="SSF50129">
    <property type="entry name" value="GroES-like"/>
    <property type="match status" value="1"/>
</dbReference>
<dbReference type="CDD" id="cd05289">
    <property type="entry name" value="MDR_like_2"/>
    <property type="match status" value="1"/>
</dbReference>
<proteinExistence type="predicted"/>
<feature type="domain" description="Enoyl reductase (ER)" evidence="3">
    <location>
        <begin position="6"/>
        <end position="304"/>
    </location>
</feature>
<evidence type="ECO:0000256" key="1">
    <source>
        <dbReference type="ARBA" id="ARBA00022857"/>
    </source>
</evidence>
<dbReference type="PANTHER" id="PTHR48106">
    <property type="entry name" value="QUINONE OXIDOREDUCTASE PIG3-RELATED"/>
    <property type="match status" value="1"/>
</dbReference>
<evidence type="ECO:0000313" key="5">
    <source>
        <dbReference type="Proteomes" id="UP000008363"/>
    </source>
</evidence>
<name>K6VNN1_9ACTN</name>
<keyword evidence="5" id="KW-1185">Reference proteome</keyword>
<dbReference type="GO" id="GO:0070402">
    <property type="term" value="F:NADPH binding"/>
    <property type="evidence" value="ECO:0007669"/>
    <property type="project" value="TreeGrafter"/>
</dbReference>
<keyword evidence="1" id="KW-0521">NADP</keyword>
<dbReference type="Gene3D" id="3.40.50.720">
    <property type="entry name" value="NAD(P)-binding Rossmann-like Domain"/>
    <property type="match status" value="1"/>
</dbReference>
<dbReference type="AlphaFoldDB" id="K6VNN1"/>
<evidence type="ECO:0000259" key="3">
    <source>
        <dbReference type="SMART" id="SM00829"/>
    </source>
</evidence>
<keyword evidence="2" id="KW-0560">Oxidoreductase</keyword>
<dbReference type="InterPro" id="IPR036291">
    <property type="entry name" value="NAD(P)-bd_dom_sf"/>
</dbReference>
<dbReference type="Pfam" id="PF13602">
    <property type="entry name" value="ADH_zinc_N_2"/>
    <property type="match status" value="1"/>
</dbReference>
<dbReference type="Proteomes" id="UP000008363">
    <property type="component" value="Unassembled WGS sequence"/>
</dbReference>